<dbReference type="CDD" id="cd03467">
    <property type="entry name" value="Rieske"/>
    <property type="match status" value="1"/>
</dbReference>
<dbReference type="InterPro" id="IPR036922">
    <property type="entry name" value="Rieske_2Fe-2S_sf"/>
</dbReference>
<dbReference type="SUPFAM" id="SSF50022">
    <property type="entry name" value="ISP domain"/>
    <property type="match status" value="1"/>
</dbReference>
<proteinExistence type="predicted"/>
<dbReference type="Gene3D" id="2.102.10.10">
    <property type="entry name" value="Rieske [2Fe-2S] iron-sulphur domain"/>
    <property type="match status" value="1"/>
</dbReference>
<dbReference type="GO" id="GO:0016705">
    <property type="term" value="F:oxidoreductase activity, acting on paired donors, with incorporation or reduction of molecular oxygen"/>
    <property type="evidence" value="ECO:0007669"/>
    <property type="project" value="UniProtKB-ARBA"/>
</dbReference>
<dbReference type="SUPFAM" id="SSF51197">
    <property type="entry name" value="Clavaminate synthase-like"/>
    <property type="match status" value="1"/>
</dbReference>
<dbReference type="HOGENOM" id="CLU_672391_0_0_3"/>
<dbReference type="KEGG" id="mic:Mic7113_5054"/>
<evidence type="ECO:0000313" key="7">
    <source>
        <dbReference type="Proteomes" id="UP000010471"/>
    </source>
</evidence>
<dbReference type="InterPro" id="IPR017941">
    <property type="entry name" value="Rieske_2Fe-2S"/>
</dbReference>
<evidence type="ECO:0000256" key="4">
    <source>
        <dbReference type="ARBA" id="ARBA00023014"/>
    </source>
</evidence>
<dbReference type="GO" id="GO:0046872">
    <property type="term" value="F:metal ion binding"/>
    <property type="evidence" value="ECO:0007669"/>
    <property type="project" value="UniProtKB-KW"/>
</dbReference>
<dbReference type="Pfam" id="PF00355">
    <property type="entry name" value="Rieske"/>
    <property type="match status" value="1"/>
</dbReference>
<keyword evidence="4" id="KW-0411">Iron-sulfur</keyword>
<keyword evidence="6" id="KW-0560">Oxidoreductase</keyword>
<dbReference type="eggNOG" id="COG2146">
    <property type="taxonomic scope" value="Bacteria"/>
</dbReference>
<dbReference type="Proteomes" id="UP000010471">
    <property type="component" value="Chromosome"/>
</dbReference>
<name>K9WLM7_9CYAN</name>
<dbReference type="Gene3D" id="2.60.120.620">
    <property type="entry name" value="q2cbj1_9rhob like domain"/>
    <property type="match status" value="1"/>
</dbReference>
<dbReference type="GO" id="GO:0051213">
    <property type="term" value="F:dioxygenase activity"/>
    <property type="evidence" value="ECO:0007669"/>
    <property type="project" value="UniProtKB-KW"/>
</dbReference>
<keyword evidence="7" id="KW-1185">Reference proteome</keyword>
<sequence length="467" mass="53954">MTTELKNPVNNDLLAELNNKHYLIVHNFTQKQFYYDSIKQMIFDGIEQIEGVECRRSIEKHGLATMHKYFPVDKVFYLDIFIRKHIHRLQMELAYSFCKNDLKVSTEFFIAPEALVVKICYPFEVAVKSKVTYQQYEQYQAQQLKLSKPFNLKESLKAVKVKTKNLLQKPQTHVGYHDHYPYAAHAYAPHLDSWYRVPLNGINLWWAIAGVQEDNSMVFYPEAFGRYIQYQRDIAYIPPGNTLPKPHKLQLQDGSIFVFNSDLLHGSHLNISNLTRIALSPRVILQKPTFYPDSSNREYSGWHSSKDIGRGEFEKLIKFPKKENWGTLYEGRQKPYVEKRISITLNSSLSEVTPIALCPSDTLSVGEKMLVNFRRESIVILRTIEGLRAVSALCPHLKANLIDGFHDEQHIYCPGHAVTFSLTDGSSKCNLLKVRVYNVYDHDGQILIEKAVNQLDAHLDKSHCTEL</sequence>
<dbReference type="AlphaFoldDB" id="K9WLM7"/>
<keyword evidence="6" id="KW-0223">Dioxygenase</keyword>
<dbReference type="RefSeq" id="WP_015184844.1">
    <property type="nucleotide sequence ID" value="NC_019738.1"/>
</dbReference>
<accession>K9WLM7</accession>
<dbReference type="OrthoDB" id="593800at2"/>
<protein>
    <submittedName>
        <fullName evidence="6">Ferredoxin subunit of nitrite reductase and ring-hydroxylating dioxygenase</fullName>
    </submittedName>
</protein>
<dbReference type="EMBL" id="CP003630">
    <property type="protein sequence ID" value="AFZ20711.1"/>
    <property type="molecule type" value="Genomic_DNA"/>
</dbReference>
<evidence type="ECO:0000256" key="1">
    <source>
        <dbReference type="ARBA" id="ARBA00022714"/>
    </source>
</evidence>
<gene>
    <name evidence="6" type="ORF">Mic7113_5054</name>
</gene>
<dbReference type="GO" id="GO:0004497">
    <property type="term" value="F:monooxygenase activity"/>
    <property type="evidence" value="ECO:0007669"/>
    <property type="project" value="UniProtKB-ARBA"/>
</dbReference>
<keyword evidence="3" id="KW-0408">Iron</keyword>
<organism evidence="6 7">
    <name type="scientific">Allocoleopsis franciscana PCC 7113</name>
    <dbReference type="NCBI Taxonomy" id="1173027"/>
    <lineage>
        <taxon>Bacteria</taxon>
        <taxon>Bacillati</taxon>
        <taxon>Cyanobacteriota</taxon>
        <taxon>Cyanophyceae</taxon>
        <taxon>Coleofasciculales</taxon>
        <taxon>Coleofasciculaceae</taxon>
        <taxon>Allocoleopsis</taxon>
        <taxon>Allocoleopsis franciscana</taxon>
    </lineage>
</organism>
<keyword evidence="1" id="KW-0001">2Fe-2S</keyword>
<feature type="domain" description="Rieske" evidence="5">
    <location>
        <begin position="355"/>
        <end position="448"/>
    </location>
</feature>
<dbReference type="eggNOG" id="COG5285">
    <property type="taxonomic scope" value="Bacteria"/>
</dbReference>
<reference evidence="6 7" key="1">
    <citation type="submission" date="2012-06" db="EMBL/GenBank/DDBJ databases">
        <title>Finished chromosome of genome of Microcoleus sp. PCC 7113.</title>
        <authorList>
            <consortium name="US DOE Joint Genome Institute"/>
            <person name="Gugger M."/>
            <person name="Coursin T."/>
            <person name="Rippka R."/>
            <person name="Tandeau De Marsac N."/>
            <person name="Huntemann M."/>
            <person name="Wei C.-L."/>
            <person name="Han J."/>
            <person name="Detter J.C."/>
            <person name="Han C."/>
            <person name="Tapia R."/>
            <person name="Chen A."/>
            <person name="Kyrpides N."/>
            <person name="Mavromatis K."/>
            <person name="Markowitz V."/>
            <person name="Szeto E."/>
            <person name="Ivanova N."/>
            <person name="Pagani I."/>
            <person name="Pati A."/>
            <person name="Goodwin L."/>
            <person name="Nordberg H.P."/>
            <person name="Cantor M.N."/>
            <person name="Hua S.X."/>
            <person name="Woyke T."/>
            <person name="Kerfeld C.A."/>
        </authorList>
    </citation>
    <scope>NUCLEOTIDE SEQUENCE [LARGE SCALE GENOMIC DNA]</scope>
    <source>
        <strain evidence="6 7">PCC 7113</strain>
    </source>
</reference>
<dbReference type="GO" id="GO:0051537">
    <property type="term" value="F:2 iron, 2 sulfur cluster binding"/>
    <property type="evidence" value="ECO:0007669"/>
    <property type="project" value="UniProtKB-KW"/>
</dbReference>
<evidence type="ECO:0000256" key="2">
    <source>
        <dbReference type="ARBA" id="ARBA00022723"/>
    </source>
</evidence>
<dbReference type="STRING" id="1173027.Mic7113_5054"/>
<evidence type="ECO:0000256" key="3">
    <source>
        <dbReference type="ARBA" id="ARBA00023004"/>
    </source>
</evidence>
<evidence type="ECO:0000259" key="5">
    <source>
        <dbReference type="PROSITE" id="PS51296"/>
    </source>
</evidence>
<evidence type="ECO:0000313" key="6">
    <source>
        <dbReference type="EMBL" id="AFZ20711.1"/>
    </source>
</evidence>
<keyword evidence="2" id="KW-0479">Metal-binding</keyword>
<dbReference type="PROSITE" id="PS51296">
    <property type="entry name" value="RIESKE"/>
    <property type="match status" value="1"/>
</dbReference>